<protein>
    <submittedName>
        <fullName evidence="1">Uncharacterized protein</fullName>
    </submittedName>
</protein>
<gene>
    <name evidence="1" type="ORF">HDF23_002504</name>
</gene>
<proteinExistence type="predicted"/>
<reference evidence="1 2" key="1">
    <citation type="submission" date="2020-08" db="EMBL/GenBank/DDBJ databases">
        <title>Genomic Encyclopedia of Type Strains, Phase IV (KMG-V): Genome sequencing to study the core and pangenomes of soil and plant-associated prokaryotes.</title>
        <authorList>
            <person name="Whitman W."/>
        </authorList>
    </citation>
    <scope>NUCLEOTIDE SEQUENCE [LARGE SCALE GENOMIC DNA]</scope>
    <source>
        <strain evidence="1 2">ANJLi2</strain>
    </source>
</reference>
<organism evidence="1 2">
    <name type="scientific">Mucilaginibacter lappiensis</name>
    <dbReference type="NCBI Taxonomy" id="354630"/>
    <lineage>
        <taxon>Bacteria</taxon>
        <taxon>Pseudomonadati</taxon>
        <taxon>Bacteroidota</taxon>
        <taxon>Sphingobacteriia</taxon>
        <taxon>Sphingobacteriales</taxon>
        <taxon>Sphingobacteriaceae</taxon>
        <taxon>Mucilaginibacter</taxon>
    </lineage>
</organism>
<dbReference type="RefSeq" id="WP_076373535.1">
    <property type="nucleotide sequence ID" value="NZ_FTMG01000005.1"/>
</dbReference>
<sequence length="81" mass="9622">MPFNNRLIETIPTVDITERVAFHTLQEGERYTHTPEGHVSQVIEVKPVFRTIRRYDDWLIHCKAGCFLWDKMVIKVTPLRK</sequence>
<dbReference type="EMBL" id="JACHCB010000005">
    <property type="protein sequence ID" value="MBB6109755.1"/>
    <property type="molecule type" value="Genomic_DNA"/>
</dbReference>
<name>A0ABR6PL70_9SPHI</name>
<comment type="caution">
    <text evidence="1">The sequence shown here is derived from an EMBL/GenBank/DDBJ whole genome shotgun (WGS) entry which is preliminary data.</text>
</comment>
<evidence type="ECO:0000313" key="2">
    <source>
        <dbReference type="Proteomes" id="UP000541583"/>
    </source>
</evidence>
<dbReference type="Proteomes" id="UP000541583">
    <property type="component" value="Unassembled WGS sequence"/>
</dbReference>
<evidence type="ECO:0000313" key="1">
    <source>
        <dbReference type="EMBL" id="MBB6109755.1"/>
    </source>
</evidence>
<keyword evidence="2" id="KW-1185">Reference proteome</keyword>
<accession>A0ABR6PL70</accession>